<dbReference type="InterPro" id="IPR012912">
    <property type="entry name" value="Plasmid_pRiA4b_Orf3-like"/>
</dbReference>
<accession>A0ABT7XSC8</accession>
<evidence type="ECO:0000313" key="3">
    <source>
        <dbReference type="Proteomes" id="UP001168540"/>
    </source>
</evidence>
<gene>
    <name evidence="2" type="ORF">QU481_17725</name>
</gene>
<name>A0ABT7XSC8_9NEIS</name>
<comment type="caution">
    <text evidence="2">The sequence shown here is derived from an EMBL/GenBank/DDBJ whole genome shotgun (WGS) entry which is preliminary data.</text>
</comment>
<dbReference type="SUPFAM" id="SSF159941">
    <property type="entry name" value="MM3350-like"/>
    <property type="match status" value="1"/>
</dbReference>
<evidence type="ECO:0000259" key="1">
    <source>
        <dbReference type="Pfam" id="PF07929"/>
    </source>
</evidence>
<feature type="domain" description="Plasmid pRiA4b Orf3-like" evidence="1">
    <location>
        <begin position="2"/>
        <end position="141"/>
    </location>
</feature>
<organism evidence="2 3">
    <name type="scientific">Crenobacter oryzisoli</name>
    <dbReference type="NCBI Taxonomy" id="3056844"/>
    <lineage>
        <taxon>Bacteria</taxon>
        <taxon>Pseudomonadati</taxon>
        <taxon>Pseudomonadota</taxon>
        <taxon>Betaproteobacteria</taxon>
        <taxon>Neisseriales</taxon>
        <taxon>Neisseriaceae</taxon>
        <taxon>Crenobacter</taxon>
    </lineage>
</organism>
<sequence length="152" mass="17142">MLHAVLQVVMGWEGGHLHEFVIGDTRYGEPEPDFPDEFPCVDETKVTLAKALGARKSCKYIYDYGDDWEHRVTVEKVLLPDTDLPCPLCLDGRNACPPEDVGGVPGYYEFLEVLNDPTHDEHQQMLEWCGGGFDLTAFDLSDVNQRLSEIKL</sequence>
<dbReference type="InterPro" id="IPR024047">
    <property type="entry name" value="MM3350-like_sf"/>
</dbReference>
<dbReference type="Pfam" id="PF07929">
    <property type="entry name" value="PRiA4_ORF3"/>
    <property type="match status" value="1"/>
</dbReference>
<dbReference type="Proteomes" id="UP001168540">
    <property type="component" value="Unassembled WGS sequence"/>
</dbReference>
<dbReference type="PANTHER" id="PTHR41878:SF1">
    <property type="entry name" value="TNPR PROTEIN"/>
    <property type="match status" value="1"/>
</dbReference>
<protein>
    <submittedName>
        <fullName evidence="2">Plasmid pRiA4b ORF-3 family protein</fullName>
    </submittedName>
</protein>
<dbReference type="Gene3D" id="3.10.290.30">
    <property type="entry name" value="MM3350-like"/>
    <property type="match status" value="1"/>
</dbReference>
<proteinExistence type="predicted"/>
<evidence type="ECO:0000313" key="2">
    <source>
        <dbReference type="EMBL" id="MDN0076701.1"/>
    </source>
</evidence>
<keyword evidence="3" id="KW-1185">Reference proteome</keyword>
<dbReference type="RefSeq" id="WP_289831377.1">
    <property type="nucleotide sequence ID" value="NZ_JAUEDK010000040.1"/>
</dbReference>
<reference evidence="2" key="1">
    <citation type="submission" date="2023-06" db="EMBL/GenBank/DDBJ databases">
        <authorList>
            <person name="Zhang S."/>
        </authorList>
    </citation>
    <scope>NUCLEOTIDE SEQUENCE</scope>
    <source>
        <strain evidence="2">SG2303</strain>
    </source>
</reference>
<dbReference type="PANTHER" id="PTHR41878">
    <property type="entry name" value="LEXA REPRESSOR-RELATED"/>
    <property type="match status" value="1"/>
</dbReference>
<dbReference type="EMBL" id="JAUEDK010000040">
    <property type="protein sequence ID" value="MDN0076701.1"/>
    <property type="molecule type" value="Genomic_DNA"/>
</dbReference>